<keyword evidence="3" id="KW-1185">Reference proteome</keyword>
<feature type="region of interest" description="Disordered" evidence="1">
    <location>
        <begin position="98"/>
        <end position="165"/>
    </location>
</feature>
<name>A0A6A5WNN2_9PLEO</name>
<feature type="compositionally biased region" description="Low complexity" evidence="1">
    <location>
        <begin position="130"/>
        <end position="142"/>
    </location>
</feature>
<dbReference type="AlphaFoldDB" id="A0A6A5WNN2"/>
<evidence type="ECO:0000256" key="1">
    <source>
        <dbReference type="SAM" id="MobiDB-lite"/>
    </source>
</evidence>
<evidence type="ECO:0000313" key="3">
    <source>
        <dbReference type="Proteomes" id="UP000799779"/>
    </source>
</evidence>
<dbReference type="EMBL" id="ML977574">
    <property type="protein sequence ID" value="KAF2003147.1"/>
    <property type="molecule type" value="Genomic_DNA"/>
</dbReference>
<protein>
    <submittedName>
        <fullName evidence="2">Uncharacterized protein</fullName>
    </submittedName>
</protein>
<feature type="compositionally biased region" description="Low complexity" evidence="1">
    <location>
        <begin position="156"/>
        <end position="165"/>
    </location>
</feature>
<evidence type="ECO:0000313" key="2">
    <source>
        <dbReference type="EMBL" id="KAF2003147.1"/>
    </source>
</evidence>
<proteinExistence type="predicted"/>
<reference evidence="2" key="1">
    <citation type="journal article" date="2020" name="Stud. Mycol.">
        <title>101 Dothideomycetes genomes: a test case for predicting lifestyles and emergence of pathogens.</title>
        <authorList>
            <person name="Haridas S."/>
            <person name="Albert R."/>
            <person name="Binder M."/>
            <person name="Bloem J."/>
            <person name="Labutti K."/>
            <person name="Salamov A."/>
            <person name="Andreopoulos B."/>
            <person name="Baker S."/>
            <person name="Barry K."/>
            <person name="Bills G."/>
            <person name="Bluhm B."/>
            <person name="Cannon C."/>
            <person name="Castanera R."/>
            <person name="Culley D."/>
            <person name="Daum C."/>
            <person name="Ezra D."/>
            <person name="Gonzalez J."/>
            <person name="Henrissat B."/>
            <person name="Kuo A."/>
            <person name="Liang C."/>
            <person name="Lipzen A."/>
            <person name="Lutzoni F."/>
            <person name="Magnuson J."/>
            <person name="Mondo S."/>
            <person name="Nolan M."/>
            <person name="Ohm R."/>
            <person name="Pangilinan J."/>
            <person name="Park H.-J."/>
            <person name="Ramirez L."/>
            <person name="Alfaro M."/>
            <person name="Sun H."/>
            <person name="Tritt A."/>
            <person name="Yoshinaga Y."/>
            <person name="Zwiers L.-H."/>
            <person name="Turgeon B."/>
            <person name="Goodwin S."/>
            <person name="Spatafora J."/>
            <person name="Crous P."/>
            <person name="Grigoriev I."/>
        </authorList>
    </citation>
    <scope>NUCLEOTIDE SEQUENCE</scope>
    <source>
        <strain evidence="2">CBS 123094</strain>
    </source>
</reference>
<gene>
    <name evidence="2" type="ORF">P154DRAFT_573546</name>
</gene>
<sequence length="200" mass="20844">MGVVSQLGTRRHTGTRSDSNPRGGGANVLSAGDAGREAERRRRAAAGVKVRVKQKEISDFCANGLLACPSEPSDRLLGNTALISPRATAISLLHAMRAASRGSSPQRPPASPSPSRRRCRVDGRRAVSEQRAGGRAAGQTGAVTDDVGLEKPAAPEPAARTAAGHARALNEKLARTLRRRVGAGDAHNSITPGLLFLARP</sequence>
<feature type="region of interest" description="Disordered" evidence="1">
    <location>
        <begin position="1"/>
        <end position="39"/>
    </location>
</feature>
<organism evidence="2 3">
    <name type="scientific">Amniculicola lignicola CBS 123094</name>
    <dbReference type="NCBI Taxonomy" id="1392246"/>
    <lineage>
        <taxon>Eukaryota</taxon>
        <taxon>Fungi</taxon>
        <taxon>Dikarya</taxon>
        <taxon>Ascomycota</taxon>
        <taxon>Pezizomycotina</taxon>
        <taxon>Dothideomycetes</taxon>
        <taxon>Pleosporomycetidae</taxon>
        <taxon>Pleosporales</taxon>
        <taxon>Amniculicolaceae</taxon>
        <taxon>Amniculicola</taxon>
    </lineage>
</organism>
<accession>A0A6A5WNN2</accession>
<dbReference type="Proteomes" id="UP000799779">
    <property type="component" value="Unassembled WGS sequence"/>
</dbReference>